<name>A0A2P5DNS7_PARAD</name>
<reference evidence="2" key="1">
    <citation type="submission" date="2016-06" db="EMBL/GenBank/DDBJ databases">
        <title>Parallel loss of symbiosis genes in relatives of nitrogen-fixing non-legume Parasponia.</title>
        <authorList>
            <person name="Van Velzen R."/>
            <person name="Holmer R."/>
            <person name="Bu F."/>
            <person name="Rutten L."/>
            <person name="Van Zeijl A."/>
            <person name="Liu W."/>
            <person name="Santuari L."/>
            <person name="Cao Q."/>
            <person name="Sharma T."/>
            <person name="Shen D."/>
            <person name="Roswanjaya Y."/>
            <person name="Wardhani T."/>
            <person name="Kalhor M.S."/>
            <person name="Jansen J."/>
            <person name="Van den Hoogen J."/>
            <person name="Gungor B."/>
            <person name="Hartog M."/>
            <person name="Hontelez J."/>
            <person name="Verver J."/>
            <person name="Yang W.-C."/>
            <person name="Schijlen E."/>
            <person name="Repin R."/>
            <person name="Schilthuizen M."/>
            <person name="Schranz E."/>
            <person name="Heidstra R."/>
            <person name="Miyata K."/>
            <person name="Fedorova E."/>
            <person name="Kohlen W."/>
            <person name="Bisseling T."/>
            <person name="Smit S."/>
            <person name="Geurts R."/>
        </authorList>
    </citation>
    <scope>NUCLEOTIDE SEQUENCE [LARGE SCALE GENOMIC DNA]</scope>
    <source>
        <strain evidence="2">cv. WU1-14</strain>
    </source>
</reference>
<organism evidence="1 2">
    <name type="scientific">Parasponia andersonii</name>
    <name type="common">Sponia andersonii</name>
    <dbReference type="NCBI Taxonomy" id="3476"/>
    <lineage>
        <taxon>Eukaryota</taxon>
        <taxon>Viridiplantae</taxon>
        <taxon>Streptophyta</taxon>
        <taxon>Embryophyta</taxon>
        <taxon>Tracheophyta</taxon>
        <taxon>Spermatophyta</taxon>
        <taxon>Magnoliopsida</taxon>
        <taxon>eudicotyledons</taxon>
        <taxon>Gunneridae</taxon>
        <taxon>Pentapetalae</taxon>
        <taxon>rosids</taxon>
        <taxon>fabids</taxon>
        <taxon>Rosales</taxon>
        <taxon>Cannabaceae</taxon>
        <taxon>Parasponia</taxon>
    </lineage>
</organism>
<dbReference type="AlphaFoldDB" id="A0A2P5DNS7"/>
<dbReference type="EMBL" id="JXTB01000026">
    <property type="protein sequence ID" value="PON74928.1"/>
    <property type="molecule type" value="Genomic_DNA"/>
</dbReference>
<evidence type="ECO:0000313" key="2">
    <source>
        <dbReference type="Proteomes" id="UP000237105"/>
    </source>
</evidence>
<evidence type="ECO:0000313" key="1">
    <source>
        <dbReference type="EMBL" id="PON74928.1"/>
    </source>
</evidence>
<proteinExistence type="predicted"/>
<comment type="caution">
    <text evidence="1">The sequence shown here is derived from an EMBL/GenBank/DDBJ whole genome shotgun (WGS) entry which is preliminary data.</text>
</comment>
<sequence>ICFSDLRIQLRAKKTAPFWEPWYGELGGVGALMREVKPHGYGGESAVCTPCGESKVECADTLSNVGRPPEEPVGDDAKRGAAFFGGNVAEEAAEWLFKVARRVEEVDDLGWRQVFGVLGAGERELGEGDVGIMICNGGTKVANVERSVSYSD</sequence>
<keyword evidence="2" id="KW-1185">Reference proteome</keyword>
<gene>
    <name evidence="1" type="ORF">PanWU01x14_046450</name>
</gene>
<protein>
    <submittedName>
        <fullName evidence="1">Uncharacterized protein</fullName>
    </submittedName>
</protein>
<dbReference type="Proteomes" id="UP000237105">
    <property type="component" value="Unassembled WGS sequence"/>
</dbReference>
<accession>A0A2P5DNS7</accession>
<feature type="non-terminal residue" evidence="1">
    <location>
        <position position="1"/>
    </location>
</feature>